<gene>
    <name evidence="3" type="ORF">SAMEA4029010_CIC11G00000001305</name>
</gene>
<dbReference type="Proteomes" id="UP000182334">
    <property type="component" value="Chromosome V"/>
</dbReference>
<comment type="similarity">
    <text evidence="1">Belongs to the TEL2 family.</text>
</comment>
<reference evidence="3 4" key="1">
    <citation type="submission" date="2016-10" db="EMBL/GenBank/DDBJ databases">
        <authorList>
            <person name="de Groot N.N."/>
        </authorList>
    </citation>
    <scope>NUCLEOTIDE SEQUENCE [LARGE SCALE GENOMIC DNA]</scope>
    <source>
        <strain evidence="3 4">CBS 141442</strain>
    </source>
</reference>
<dbReference type="GO" id="GO:0051879">
    <property type="term" value="F:Hsp90 protein binding"/>
    <property type="evidence" value="ECO:0007669"/>
    <property type="project" value="TreeGrafter"/>
</dbReference>
<name>A0A1L0DR54_9ASCO</name>
<dbReference type="InterPro" id="IPR038528">
    <property type="entry name" value="TEL2_C_sf"/>
</dbReference>
<dbReference type="GO" id="GO:0051083">
    <property type="term" value="P:'de novo' cotranslational protein folding"/>
    <property type="evidence" value="ECO:0007669"/>
    <property type="project" value="TreeGrafter"/>
</dbReference>
<accession>A0A1L0DR54</accession>
<dbReference type="EMBL" id="LT635760">
    <property type="protein sequence ID" value="SGZ54862.1"/>
    <property type="molecule type" value="Genomic_DNA"/>
</dbReference>
<evidence type="ECO:0000313" key="3">
    <source>
        <dbReference type="EMBL" id="SGZ54862.1"/>
    </source>
</evidence>
<dbReference type="AlphaFoldDB" id="A0A1L0DR54"/>
<proteinExistence type="inferred from homology"/>
<dbReference type="InterPro" id="IPR019337">
    <property type="entry name" value="Telomere_length_regulation_dom"/>
</dbReference>
<dbReference type="PANTHER" id="PTHR15830:SF10">
    <property type="entry name" value="TELOMERE LENGTH REGULATION PROTEIN TEL2 HOMOLOG"/>
    <property type="match status" value="1"/>
</dbReference>
<feature type="domain" description="Telomere length regulation protein conserved" evidence="2">
    <location>
        <begin position="466"/>
        <end position="580"/>
    </location>
</feature>
<keyword evidence="4" id="KW-1185">Reference proteome</keyword>
<evidence type="ECO:0000256" key="1">
    <source>
        <dbReference type="ARBA" id="ARBA00006133"/>
    </source>
</evidence>
<dbReference type="OrthoDB" id="10258062at2759"/>
<dbReference type="Pfam" id="PF10193">
    <property type="entry name" value="Telomere_reg-2"/>
    <property type="match status" value="1"/>
</dbReference>
<dbReference type="STRING" id="45354.A0A1L0DR54"/>
<dbReference type="InterPro" id="IPR051970">
    <property type="entry name" value="TEL2_Regulation"/>
</dbReference>
<sequence>MEVLPICDLLKAEPLAIQITLALQDFAPTSNVEELAVISALLKYTIPDVYRQLPEATRDVIANVFRSTVGLGNLIGRIDMIAGLRADVLGDLVDLLNIHTGLLEKVLRPGMVFRASKNALAVRELDKLLYKGKCFSIIREVDMKFHNVYVPPVLASMAAYGTYLAQELLPMYSHVEVSTINIYILSLMSTSSQLPIFECFFNRHDSFHLRTSVAKMKRFERKQLLVRFLDWVCLRYFKSAFELDTIAAIYILAGEYLDALVCDQLTCETVISRYSYALNHTLSLLLRTSLTDDVYRALVLTLLTAWGNIGLLEEEPIVRQEFRTHLLLCMCYQLSSHSIQDLMKDTKFVSAISNRLLSLSNRVKSLGIYFADTLSDYSRTDKIFNMSSDVMEVLLPNTRISTSDVMFDVEEAWEILETPEIIEHHSEEIQDIGRQLAPVTLKDSEDLNMGEEEDDPSLASKPVHAPIYIRDLLAYLSVDSKSHGAYEKQRIALKTAPTLLRQKLKFGSEVSFFAEELLTILTALTNQYDEKDFENLKLNAMIAVVVSCPSVTTHACQLLLTGDYSLQQRMCLLSCLSLAARELKGYEDEAVLQSFDPKSFPSKTLPPALHNQYISMAESDYGYARIENSIQNQLMDEVSEEAKDEISGGKILRMSSTLRKHVEPLAISKEQLTHFNKIVGKRFFFPILAVWYESLGIDIGPHTPILAAHFLRTLSIILHTAYPAAVDLNDMAREYLHLVTPILQAISVRELQVIESIVTGVTLVCELLDSTFLVVNFEGQLTIIEHTIGSWWESLIDERVKSLCAGLLLRISRLKTSMERTLMDQMNGFV</sequence>
<evidence type="ECO:0000313" key="4">
    <source>
        <dbReference type="Proteomes" id="UP000182334"/>
    </source>
</evidence>
<dbReference type="GO" id="GO:0042162">
    <property type="term" value="F:telomeric DNA binding"/>
    <property type="evidence" value="ECO:0007669"/>
    <property type="project" value="TreeGrafter"/>
</dbReference>
<protein>
    <submittedName>
        <fullName evidence="3">CIC11C00000001305</fullName>
    </submittedName>
</protein>
<dbReference type="GO" id="GO:0005829">
    <property type="term" value="C:cytosol"/>
    <property type="evidence" value="ECO:0007669"/>
    <property type="project" value="TreeGrafter"/>
</dbReference>
<dbReference type="PANTHER" id="PTHR15830">
    <property type="entry name" value="TELOMERE LENGTH REGULATION PROTEIN TEL2 FAMILY MEMBER"/>
    <property type="match status" value="1"/>
</dbReference>
<dbReference type="Gene3D" id="1.25.40.720">
    <property type="entry name" value="Telomere length regulation protein 2, C-terminal domain"/>
    <property type="match status" value="2"/>
</dbReference>
<organism evidence="3 4">
    <name type="scientific">Sungouiella intermedia</name>
    <dbReference type="NCBI Taxonomy" id="45354"/>
    <lineage>
        <taxon>Eukaryota</taxon>
        <taxon>Fungi</taxon>
        <taxon>Dikarya</taxon>
        <taxon>Ascomycota</taxon>
        <taxon>Saccharomycotina</taxon>
        <taxon>Pichiomycetes</taxon>
        <taxon>Metschnikowiaceae</taxon>
        <taxon>Sungouiella</taxon>
    </lineage>
</organism>
<evidence type="ECO:0000259" key="2">
    <source>
        <dbReference type="Pfam" id="PF10193"/>
    </source>
</evidence>